<dbReference type="PIRSF" id="PIRSF037442">
    <property type="entry name" value="UCP037442_abhydr"/>
    <property type="match status" value="1"/>
</dbReference>
<dbReference type="PANTHER" id="PTHR43194:SF2">
    <property type="entry name" value="PEROXISOMAL MEMBRANE PROTEIN LPX1"/>
    <property type="match status" value="1"/>
</dbReference>
<feature type="domain" description="AB hydrolase-1" evidence="1">
    <location>
        <begin position="60"/>
        <end position="258"/>
    </location>
</feature>
<dbReference type="EMBL" id="APQU01000008">
    <property type="protein sequence ID" value="ENW31863.1"/>
    <property type="molecule type" value="Genomic_DNA"/>
</dbReference>
<dbReference type="Proteomes" id="UP000018416">
    <property type="component" value="Unassembled WGS sequence"/>
</dbReference>
<evidence type="ECO:0000313" key="2">
    <source>
        <dbReference type="EMBL" id="ENW31863.1"/>
    </source>
</evidence>
<reference evidence="2 3" key="1">
    <citation type="submission" date="2013-02" db="EMBL/GenBank/DDBJ databases">
        <title>The Genome Sequence of Acinetobacter lwoffii NIPH 478.</title>
        <authorList>
            <consortium name="The Broad Institute Genome Sequencing Platform"/>
            <consortium name="The Broad Institute Genome Sequencing Center for Infectious Disease"/>
            <person name="Cerqueira G."/>
            <person name="Feldgarden M."/>
            <person name="Courvalin P."/>
            <person name="Perichon B."/>
            <person name="Grillot-Courvalin C."/>
            <person name="Clermont D."/>
            <person name="Rocha E."/>
            <person name="Yoon E.-J."/>
            <person name="Nemec A."/>
            <person name="Walker B."/>
            <person name="Young S.K."/>
            <person name="Zeng Q."/>
            <person name="Gargeya S."/>
            <person name="Fitzgerald M."/>
            <person name="Haas B."/>
            <person name="Abouelleil A."/>
            <person name="Alvarado L."/>
            <person name="Arachchi H.M."/>
            <person name="Berlin A.M."/>
            <person name="Chapman S.B."/>
            <person name="Dewar J."/>
            <person name="Goldberg J."/>
            <person name="Griggs A."/>
            <person name="Gujja S."/>
            <person name="Hansen M."/>
            <person name="Howarth C."/>
            <person name="Imamovic A."/>
            <person name="Larimer J."/>
            <person name="McCowan C."/>
            <person name="Murphy C."/>
            <person name="Neiman D."/>
            <person name="Pearson M."/>
            <person name="Priest M."/>
            <person name="Roberts A."/>
            <person name="Saif S."/>
            <person name="Shea T."/>
            <person name="Sisk P."/>
            <person name="Sykes S."/>
            <person name="Wortman J."/>
            <person name="Nusbaum C."/>
            <person name="Birren B."/>
        </authorList>
    </citation>
    <scope>NUCLEOTIDE SEQUENCE [LARGE SCALE GENOMIC DNA]</scope>
    <source>
        <strain evidence="2 3">NIPH 478</strain>
    </source>
</reference>
<evidence type="ECO:0000259" key="1">
    <source>
        <dbReference type="Pfam" id="PF12697"/>
    </source>
</evidence>
<proteinExistence type="predicted"/>
<sequence>MFSPSYPAKNLYSKSFIRIIKIIVYRMSEFETLTLQCQDGYRLSARFYAAISETEKLPVLVCPATGITKQFYHQFCVWLQAQGYAVMVFDFRGIGDSLHGPLKNSKASIVQWGQLDIPTAIDALLTRINAGKVILLGHSAGGQLLGIVPNYDKVAKVVAVSGSTGHVKGLKGKTKLLAPVMFNVIFPVARITKGYGPTQAIGMGENLPKDVAREWAQFCSKPGYVINAIGKKIAPSHDYHSQITCPVTAIWSSDDEIATEANVKDLLRLYPNAKTQMIELKPKNYAHKAIGHMLMFKKSHQNLWPVIEQQLTV</sequence>
<dbReference type="InterPro" id="IPR017208">
    <property type="entry name" value="UCP037442_abhydr"/>
</dbReference>
<name>N9GA84_ACILW</name>
<dbReference type="Pfam" id="PF12697">
    <property type="entry name" value="Abhydrolase_6"/>
    <property type="match status" value="1"/>
</dbReference>
<dbReference type="InterPro" id="IPR029058">
    <property type="entry name" value="AB_hydrolase_fold"/>
</dbReference>
<dbReference type="HOGENOM" id="CLU_058232_0_0_6"/>
<protein>
    <recommendedName>
        <fullName evidence="1">AB hydrolase-1 domain-containing protein</fullName>
    </recommendedName>
</protein>
<evidence type="ECO:0000313" key="3">
    <source>
        <dbReference type="Proteomes" id="UP000018416"/>
    </source>
</evidence>
<gene>
    <name evidence="2" type="ORF">F923_00898</name>
</gene>
<dbReference type="SUPFAM" id="SSF53474">
    <property type="entry name" value="alpha/beta-Hydrolases"/>
    <property type="match status" value="1"/>
</dbReference>
<dbReference type="InterPro" id="IPR050228">
    <property type="entry name" value="Carboxylesterase_BioH"/>
</dbReference>
<dbReference type="PATRIC" id="fig|1217668.3.peg.870"/>
<comment type="caution">
    <text evidence="2">The sequence shown here is derived from an EMBL/GenBank/DDBJ whole genome shotgun (WGS) entry which is preliminary data.</text>
</comment>
<dbReference type="InterPro" id="IPR000073">
    <property type="entry name" value="AB_hydrolase_1"/>
</dbReference>
<dbReference type="Gene3D" id="3.40.50.1820">
    <property type="entry name" value="alpha/beta hydrolase"/>
    <property type="match status" value="1"/>
</dbReference>
<dbReference type="PANTHER" id="PTHR43194">
    <property type="entry name" value="HYDROLASE ALPHA/BETA FOLD FAMILY"/>
    <property type="match status" value="1"/>
</dbReference>
<accession>N9GA84</accession>
<dbReference type="AlphaFoldDB" id="N9GA84"/>
<organism evidence="2 3">
    <name type="scientific">Acinetobacter lwoffii NIPH 478</name>
    <dbReference type="NCBI Taxonomy" id="1217668"/>
    <lineage>
        <taxon>Bacteria</taxon>
        <taxon>Pseudomonadati</taxon>
        <taxon>Pseudomonadota</taxon>
        <taxon>Gammaproteobacteria</taxon>
        <taxon>Moraxellales</taxon>
        <taxon>Moraxellaceae</taxon>
        <taxon>Acinetobacter</taxon>
    </lineage>
</organism>